<protein>
    <submittedName>
        <fullName evidence="1">Uncharacterized protein</fullName>
    </submittedName>
</protein>
<sequence length="109" mass="12674">MSADFLNELKCCSSQDPGELNTTFNALDEEFQENVNQNTAQLKICPFDSNEDIRLKLEFMKQIQGDMLHLERSTDEKVEQCLNHVQTIDENVHKLHQHDVFKAQIEPLK</sequence>
<proteinExistence type="predicted"/>
<comment type="caution">
    <text evidence="1">The sequence shown here is derived from an EMBL/GenBank/DDBJ whole genome shotgun (WGS) entry which is preliminary data.</text>
</comment>
<dbReference type="Proteomes" id="UP001195483">
    <property type="component" value="Unassembled WGS sequence"/>
</dbReference>
<gene>
    <name evidence="1" type="ORF">CHS0354_039582</name>
</gene>
<feature type="non-terminal residue" evidence="1">
    <location>
        <position position="1"/>
    </location>
</feature>
<evidence type="ECO:0000313" key="1">
    <source>
        <dbReference type="EMBL" id="KAK3598488.1"/>
    </source>
</evidence>
<keyword evidence="2" id="KW-1185">Reference proteome</keyword>
<dbReference type="EMBL" id="JAEAOA010002310">
    <property type="protein sequence ID" value="KAK3598488.1"/>
    <property type="molecule type" value="Genomic_DNA"/>
</dbReference>
<accession>A0AAE0SV40</accession>
<dbReference type="AlphaFoldDB" id="A0AAE0SV40"/>
<reference evidence="1" key="3">
    <citation type="submission" date="2023-05" db="EMBL/GenBank/DDBJ databases">
        <authorList>
            <person name="Smith C.H."/>
        </authorList>
    </citation>
    <scope>NUCLEOTIDE SEQUENCE</scope>
    <source>
        <strain evidence="1">CHS0354</strain>
        <tissue evidence="1">Mantle</tissue>
    </source>
</reference>
<reference evidence="1" key="1">
    <citation type="journal article" date="2021" name="Genome Biol. Evol.">
        <title>A High-Quality Reference Genome for a Parasitic Bivalve with Doubly Uniparental Inheritance (Bivalvia: Unionida).</title>
        <authorList>
            <person name="Smith C.H."/>
        </authorList>
    </citation>
    <scope>NUCLEOTIDE SEQUENCE</scope>
    <source>
        <strain evidence="1">CHS0354</strain>
    </source>
</reference>
<reference evidence="1" key="2">
    <citation type="journal article" date="2021" name="Genome Biol. Evol.">
        <title>Developing a high-quality reference genome for a parasitic bivalve with doubly uniparental inheritance (Bivalvia: Unionida).</title>
        <authorList>
            <person name="Smith C.H."/>
        </authorList>
    </citation>
    <scope>NUCLEOTIDE SEQUENCE</scope>
    <source>
        <strain evidence="1">CHS0354</strain>
        <tissue evidence="1">Mantle</tissue>
    </source>
</reference>
<name>A0AAE0SV40_9BIVA</name>
<evidence type="ECO:0000313" key="2">
    <source>
        <dbReference type="Proteomes" id="UP001195483"/>
    </source>
</evidence>
<organism evidence="1 2">
    <name type="scientific">Potamilus streckersoni</name>
    <dbReference type="NCBI Taxonomy" id="2493646"/>
    <lineage>
        <taxon>Eukaryota</taxon>
        <taxon>Metazoa</taxon>
        <taxon>Spiralia</taxon>
        <taxon>Lophotrochozoa</taxon>
        <taxon>Mollusca</taxon>
        <taxon>Bivalvia</taxon>
        <taxon>Autobranchia</taxon>
        <taxon>Heteroconchia</taxon>
        <taxon>Palaeoheterodonta</taxon>
        <taxon>Unionida</taxon>
        <taxon>Unionoidea</taxon>
        <taxon>Unionidae</taxon>
        <taxon>Ambleminae</taxon>
        <taxon>Lampsilini</taxon>
        <taxon>Potamilus</taxon>
    </lineage>
</organism>